<sequence>MKYTLLLLVSILMLVQLYVGCNSANNQAPVQEPVNPVNDSLTNKVHNKVSSTIDEDSMELVNIYKTYQQNYDAAIKIDTAFVFKESKVKVDFQYYCLHDSSLRLPAKYTEMYGIKDFVTHQFESTLKVRINDQPVLEIIRKKMFEDTIPVALKKYGVLLYPVLTIGKDHVAIDYSLAIPLTDVGRLVSFPIFK</sequence>
<feature type="chain" id="PRO_5045603289" description="DUF3298 domain-containing protein" evidence="1">
    <location>
        <begin position="25"/>
        <end position="193"/>
    </location>
</feature>
<protein>
    <recommendedName>
        <fullName evidence="4">DUF3298 domain-containing protein</fullName>
    </recommendedName>
</protein>
<evidence type="ECO:0000256" key="1">
    <source>
        <dbReference type="SAM" id="SignalP"/>
    </source>
</evidence>
<comment type="caution">
    <text evidence="2">The sequence shown here is derived from an EMBL/GenBank/DDBJ whole genome shotgun (WGS) entry which is preliminary data.</text>
</comment>
<keyword evidence="3" id="KW-1185">Reference proteome</keyword>
<feature type="signal peptide" evidence="1">
    <location>
        <begin position="1"/>
        <end position="24"/>
    </location>
</feature>
<evidence type="ECO:0000313" key="2">
    <source>
        <dbReference type="EMBL" id="MCW3482360.1"/>
    </source>
</evidence>
<dbReference type="EMBL" id="JAPDNS010000001">
    <property type="protein sequence ID" value="MCW3482360.1"/>
    <property type="molecule type" value="Genomic_DNA"/>
</dbReference>
<dbReference type="RefSeq" id="WP_264726680.1">
    <property type="nucleotide sequence ID" value="NZ_JAPDNR010000001.1"/>
</dbReference>
<organism evidence="2 3">
    <name type="scientific">Chitinophaga nivalis</name>
    <dbReference type="NCBI Taxonomy" id="2991709"/>
    <lineage>
        <taxon>Bacteria</taxon>
        <taxon>Pseudomonadati</taxon>
        <taxon>Bacteroidota</taxon>
        <taxon>Chitinophagia</taxon>
        <taxon>Chitinophagales</taxon>
        <taxon>Chitinophagaceae</taxon>
        <taxon>Chitinophaga</taxon>
    </lineage>
</organism>
<reference evidence="2 3" key="1">
    <citation type="submission" date="2022-10" db="EMBL/GenBank/DDBJ databases">
        <title>Chitinophaga nivalis PC15 sp. nov., isolated from Pyeongchang county, South Korea.</title>
        <authorList>
            <person name="Trinh H.N."/>
        </authorList>
    </citation>
    <scope>NUCLEOTIDE SEQUENCE [LARGE SCALE GENOMIC DNA]</scope>
    <source>
        <strain evidence="2 3">PC14</strain>
    </source>
</reference>
<accession>A0ABT3IEI3</accession>
<proteinExistence type="predicted"/>
<gene>
    <name evidence="2" type="ORF">OL497_00505</name>
</gene>
<name>A0ABT3IEI3_9BACT</name>
<evidence type="ECO:0000313" key="3">
    <source>
        <dbReference type="Proteomes" id="UP001207742"/>
    </source>
</evidence>
<keyword evidence="1" id="KW-0732">Signal</keyword>
<dbReference type="Proteomes" id="UP001207742">
    <property type="component" value="Unassembled WGS sequence"/>
</dbReference>
<evidence type="ECO:0008006" key="4">
    <source>
        <dbReference type="Google" id="ProtNLM"/>
    </source>
</evidence>